<dbReference type="EMBL" id="LGCK01000012">
    <property type="protein sequence ID" value="KPL71103.1"/>
    <property type="molecule type" value="Genomic_DNA"/>
</dbReference>
<dbReference type="OrthoDB" id="165650at2"/>
<name>A0A0P6WMJ5_9CHLR</name>
<dbReference type="NCBIfam" id="TIGR02530">
    <property type="entry name" value="flg_new"/>
    <property type="match status" value="1"/>
</dbReference>
<evidence type="ECO:0000313" key="3">
    <source>
        <dbReference type="Proteomes" id="UP000050430"/>
    </source>
</evidence>
<keyword evidence="3" id="KW-1185">Reference proteome</keyword>
<dbReference type="STRING" id="229920.ADM99_12600"/>
<dbReference type="PATRIC" id="fig|229920.5.peg.2844"/>
<dbReference type="RefSeq" id="WP_062422851.1">
    <property type="nucleotide sequence ID" value="NZ_BBYA01000011.1"/>
</dbReference>
<evidence type="ECO:0008006" key="4">
    <source>
        <dbReference type="Google" id="ProtNLM"/>
    </source>
</evidence>
<organism evidence="2 3">
    <name type="scientific">Leptolinea tardivitalis</name>
    <dbReference type="NCBI Taxonomy" id="229920"/>
    <lineage>
        <taxon>Bacteria</taxon>
        <taxon>Bacillati</taxon>
        <taxon>Chloroflexota</taxon>
        <taxon>Anaerolineae</taxon>
        <taxon>Anaerolineales</taxon>
        <taxon>Anaerolineaceae</taxon>
        <taxon>Leptolinea</taxon>
    </lineage>
</organism>
<sequence length="136" mass="14606">MVDPIRVNAVQSQTTQSGSQATSRVQSGGSSFADTLAQAQGVRFSNHAQKRLDDRAINLPEDGLQRLNNAVEKAKARGGKESLILMDDLAFIVNVKDRVVVTTMDAKQRGEGVFTQIDSVVFADKAEGSAKTADNQ</sequence>
<feature type="compositionally biased region" description="Low complexity" evidence="1">
    <location>
        <begin position="11"/>
        <end position="23"/>
    </location>
</feature>
<dbReference type="Proteomes" id="UP000050430">
    <property type="component" value="Unassembled WGS sequence"/>
</dbReference>
<accession>A0A0P6WMJ5</accession>
<gene>
    <name evidence="2" type="ORF">ADM99_12600</name>
</gene>
<protein>
    <recommendedName>
        <fullName evidence="4">Flagellar protein</fullName>
    </recommendedName>
</protein>
<feature type="region of interest" description="Disordered" evidence="1">
    <location>
        <begin position="1"/>
        <end position="29"/>
    </location>
</feature>
<evidence type="ECO:0000313" key="2">
    <source>
        <dbReference type="EMBL" id="KPL71103.1"/>
    </source>
</evidence>
<comment type="caution">
    <text evidence="2">The sequence shown here is derived from an EMBL/GenBank/DDBJ whole genome shotgun (WGS) entry which is preliminary data.</text>
</comment>
<reference evidence="2 3" key="1">
    <citation type="submission" date="2015-07" db="EMBL/GenBank/DDBJ databases">
        <title>Genome sequence of Leptolinea tardivitalis DSM 16556.</title>
        <authorList>
            <person name="Hemp J."/>
            <person name="Ward L.M."/>
            <person name="Pace L.A."/>
            <person name="Fischer W.W."/>
        </authorList>
    </citation>
    <scope>NUCLEOTIDE SEQUENCE [LARGE SCALE GENOMIC DNA]</scope>
    <source>
        <strain evidence="2 3">YMTK-2</strain>
    </source>
</reference>
<dbReference type="AlphaFoldDB" id="A0A0P6WMJ5"/>
<proteinExistence type="predicted"/>
<dbReference type="InterPro" id="IPR013367">
    <property type="entry name" value="Flagellar_put"/>
</dbReference>
<dbReference type="Pfam" id="PF12611">
    <property type="entry name" value="Flagellar_put"/>
    <property type="match status" value="1"/>
</dbReference>
<evidence type="ECO:0000256" key="1">
    <source>
        <dbReference type="SAM" id="MobiDB-lite"/>
    </source>
</evidence>